<dbReference type="InterPro" id="IPR001680">
    <property type="entry name" value="WD40_rpt"/>
</dbReference>
<dbReference type="PANTHER" id="PTHR11871">
    <property type="entry name" value="PROTEIN PHOSPHATASE PP2A REGULATORY SUBUNIT B"/>
    <property type="match status" value="1"/>
</dbReference>
<evidence type="ECO:0000256" key="2">
    <source>
        <dbReference type="ARBA" id="ARBA00022574"/>
    </source>
</evidence>
<comment type="similarity">
    <text evidence="1 4">Belongs to the phosphatase 2A regulatory subunit B family.</text>
</comment>
<organism evidence="6 7">
    <name type="scientific">Steinernema hermaphroditum</name>
    <dbReference type="NCBI Taxonomy" id="289476"/>
    <lineage>
        <taxon>Eukaryota</taxon>
        <taxon>Metazoa</taxon>
        <taxon>Ecdysozoa</taxon>
        <taxon>Nematoda</taxon>
        <taxon>Chromadorea</taxon>
        <taxon>Rhabditida</taxon>
        <taxon>Tylenchina</taxon>
        <taxon>Panagrolaimomorpha</taxon>
        <taxon>Strongyloidoidea</taxon>
        <taxon>Steinernematidae</taxon>
        <taxon>Steinernema</taxon>
    </lineage>
</organism>
<dbReference type="Gene3D" id="2.130.10.10">
    <property type="entry name" value="YVTN repeat-like/Quinoprotein amine dehydrogenase"/>
    <property type="match status" value="2"/>
</dbReference>
<dbReference type="Proteomes" id="UP001175271">
    <property type="component" value="Unassembled WGS sequence"/>
</dbReference>
<dbReference type="InterPro" id="IPR036322">
    <property type="entry name" value="WD40_repeat_dom_sf"/>
</dbReference>
<accession>A0AA39IF59</accession>
<evidence type="ECO:0000313" key="7">
    <source>
        <dbReference type="Proteomes" id="UP001175271"/>
    </source>
</evidence>
<name>A0AA39IF59_9BILA</name>
<dbReference type="SUPFAM" id="SSF50978">
    <property type="entry name" value="WD40 repeat-like"/>
    <property type="match status" value="1"/>
</dbReference>
<keyword evidence="2 4" id="KW-0853">WD repeat</keyword>
<dbReference type="InterPro" id="IPR015943">
    <property type="entry name" value="WD40/YVTN_repeat-like_dom_sf"/>
</dbReference>
<evidence type="ECO:0000313" key="6">
    <source>
        <dbReference type="EMBL" id="KAK0423261.1"/>
    </source>
</evidence>
<dbReference type="InterPro" id="IPR000009">
    <property type="entry name" value="PP2A_PR55"/>
</dbReference>
<feature type="domain" description="Anaphase-promoting complex subunit 4-like WD40" evidence="5">
    <location>
        <begin position="56"/>
        <end position="123"/>
    </location>
</feature>
<evidence type="ECO:0000256" key="4">
    <source>
        <dbReference type="RuleBase" id="RU331113"/>
    </source>
</evidence>
<evidence type="ECO:0000256" key="1">
    <source>
        <dbReference type="ARBA" id="ARBA00008259"/>
    </source>
</evidence>
<sequence length="474" mass="53575">MFHFEWWDAAVKYVTSIVSQNSVNFDGVQSMAIPNFKFTHVRNNSDAEEDDDIDGESSGRIKCLKFSPDGEMLAFGDPAGRVTVLRSELGHFDPYISFQSHETEFDNLKSASIKEKITCIEWPKGGGQHSRNILSANEKTIKLWRIAEQHKALLPDGDVVPGSVLQIPQYVDIPPVVKAVPKRVFANGHTYNIHSLSASPDGETFLSADELRINLWNYNVANESFNVVDIKPSNMSDLKDVITTAEFHPRNSNVLVYGSVVGAIRLCDMRARALCDNHSKLFDYGAESLLSSGMPQVFAEQAVSAGNVKFSHCGRYIAVRDVLTIKIWDINMEREPLDILTVHDQLQDRVREMYENEVLFERFTLAWSPDDKNISTGSMDGIFRTFGSDGSFVTNEAFVQERRRSTGTPTARTRRKRDAKRHIISTNSIDFDCESPTGCNQFDYDRRAQYIDWHPKENVLAVGCADQVFFYEDL</sequence>
<dbReference type="InterPro" id="IPR024977">
    <property type="entry name" value="Apc4-like_WD40_dom"/>
</dbReference>
<gene>
    <name evidence="6" type="ORF">QR680_008053</name>
</gene>
<evidence type="ECO:0000256" key="3">
    <source>
        <dbReference type="ARBA" id="ARBA00022737"/>
    </source>
</evidence>
<reference evidence="6" key="1">
    <citation type="submission" date="2023-06" db="EMBL/GenBank/DDBJ databases">
        <title>Genomic analysis of the entomopathogenic nematode Steinernema hermaphroditum.</title>
        <authorList>
            <person name="Schwarz E.M."/>
            <person name="Heppert J.K."/>
            <person name="Baniya A."/>
            <person name="Schwartz H.T."/>
            <person name="Tan C.-H."/>
            <person name="Antoshechkin I."/>
            <person name="Sternberg P.W."/>
            <person name="Goodrich-Blair H."/>
            <person name="Dillman A.R."/>
        </authorList>
    </citation>
    <scope>NUCLEOTIDE SEQUENCE</scope>
    <source>
        <strain evidence="6">PS9179</strain>
        <tissue evidence="6">Whole animal</tissue>
    </source>
</reference>
<evidence type="ECO:0000259" key="5">
    <source>
        <dbReference type="Pfam" id="PF12894"/>
    </source>
</evidence>
<protein>
    <recommendedName>
        <fullName evidence="4">Serine/threonine-protein phosphatase 2A 55 kDa regulatory subunit B</fullName>
    </recommendedName>
</protein>
<dbReference type="GO" id="GO:0019888">
    <property type="term" value="F:protein phosphatase regulator activity"/>
    <property type="evidence" value="ECO:0007669"/>
    <property type="project" value="InterPro"/>
</dbReference>
<dbReference type="SMART" id="SM00320">
    <property type="entry name" value="WD40"/>
    <property type="match status" value="6"/>
</dbReference>
<comment type="caution">
    <text evidence="6">The sequence shown here is derived from an EMBL/GenBank/DDBJ whole genome shotgun (WGS) entry which is preliminary data.</text>
</comment>
<dbReference type="AlphaFoldDB" id="A0AA39IF59"/>
<dbReference type="PIRSF" id="PIRSF037309">
    <property type="entry name" value="PP2A_PR55"/>
    <property type="match status" value="1"/>
</dbReference>
<dbReference type="EMBL" id="JAUCMV010000001">
    <property type="protein sequence ID" value="KAK0423261.1"/>
    <property type="molecule type" value="Genomic_DNA"/>
</dbReference>
<proteinExistence type="inferred from homology"/>
<dbReference type="Pfam" id="PF12894">
    <property type="entry name" value="ANAPC4_WD40"/>
    <property type="match status" value="1"/>
</dbReference>
<dbReference type="Pfam" id="PF00400">
    <property type="entry name" value="WD40"/>
    <property type="match status" value="2"/>
</dbReference>
<keyword evidence="3 4" id="KW-0677">Repeat</keyword>
<dbReference type="GO" id="GO:0000159">
    <property type="term" value="C:protein phosphatase type 2A complex"/>
    <property type="evidence" value="ECO:0007669"/>
    <property type="project" value="UniProtKB-UniRule"/>
</dbReference>
<keyword evidence="7" id="KW-1185">Reference proteome</keyword>
<dbReference type="PRINTS" id="PR00600">
    <property type="entry name" value="PP2APR55"/>
</dbReference>